<evidence type="ECO:0000256" key="1">
    <source>
        <dbReference type="ARBA" id="ARBA00023015"/>
    </source>
</evidence>
<dbReference type="PROSITE" id="PS50977">
    <property type="entry name" value="HTH_TETR_2"/>
    <property type="match status" value="1"/>
</dbReference>
<accession>A0A4Q7ZL85</accession>
<gene>
    <name evidence="7" type="ORF">EV385_3553</name>
</gene>
<dbReference type="InterPro" id="IPR009057">
    <property type="entry name" value="Homeodomain-like_sf"/>
</dbReference>
<comment type="caution">
    <text evidence="7">The sequence shown here is derived from an EMBL/GenBank/DDBJ whole genome shotgun (WGS) entry which is preliminary data.</text>
</comment>
<keyword evidence="3" id="KW-0804">Transcription</keyword>
<dbReference type="InterPro" id="IPR004111">
    <property type="entry name" value="Repressor_TetR_C"/>
</dbReference>
<evidence type="ECO:0000256" key="3">
    <source>
        <dbReference type="ARBA" id="ARBA00023163"/>
    </source>
</evidence>
<evidence type="ECO:0000256" key="5">
    <source>
        <dbReference type="SAM" id="MobiDB-lite"/>
    </source>
</evidence>
<feature type="DNA-binding region" description="H-T-H motif" evidence="4">
    <location>
        <begin position="48"/>
        <end position="67"/>
    </location>
</feature>
<feature type="domain" description="HTH tetR-type" evidence="6">
    <location>
        <begin position="25"/>
        <end position="85"/>
    </location>
</feature>
<dbReference type="RefSeq" id="WP_130510449.1">
    <property type="nucleotide sequence ID" value="NZ_SHKY01000001.1"/>
</dbReference>
<evidence type="ECO:0000259" key="6">
    <source>
        <dbReference type="PROSITE" id="PS50977"/>
    </source>
</evidence>
<dbReference type="SUPFAM" id="SSF46689">
    <property type="entry name" value="Homeodomain-like"/>
    <property type="match status" value="1"/>
</dbReference>
<dbReference type="PANTHER" id="PTHR30055:SF151">
    <property type="entry name" value="TRANSCRIPTIONAL REGULATORY PROTEIN"/>
    <property type="match status" value="1"/>
</dbReference>
<keyword evidence="1" id="KW-0805">Transcription regulation</keyword>
<dbReference type="AlphaFoldDB" id="A0A4Q7ZL85"/>
<dbReference type="GO" id="GO:0045892">
    <property type="term" value="P:negative regulation of DNA-templated transcription"/>
    <property type="evidence" value="ECO:0007669"/>
    <property type="project" value="InterPro"/>
</dbReference>
<protein>
    <submittedName>
        <fullName evidence="7">TetR family transcriptional regulator</fullName>
    </submittedName>
</protein>
<dbReference type="Proteomes" id="UP000292564">
    <property type="component" value="Unassembled WGS sequence"/>
</dbReference>
<dbReference type="Pfam" id="PF00440">
    <property type="entry name" value="TetR_N"/>
    <property type="match status" value="1"/>
</dbReference>
<keyword evidence="8" id="KW-1185">Reference proteome</keyword>
<dbReference type="InterPro" id="IPR050109">
    <property type="entry name" value="HTH-type_TetR-like_transc_reg"/>
</dbReference>
<dbReference type="GO" id="GO:0003700">
    <property type="term" value="F:DNA-binding transcription factor activity"/>
    <property type="evidence" value="ECO:0007669"/>
    <property type="project" value="TreeGrafter"/>
</dbReference>
<dbReference type="Pfam" id="PF02909">
    <property type="entry name" value="TetR_C_1"/>
    <property type="match status" value="1"/>
</dbReference>
<evidence type="ECO:0000256" key="4">
    <source>
        <dbReference type="PROSITE-ProRule" id="PRU00335"/>
    </source>
</evidence>
<dbReference type="PANTHER" id="PTHR30055">
    <property type="entry name" value="HTH-TYPE TRANSCRIPTIONAL REGULATOR RUTR"/>
    <property type="match status" value="1"/>
</dbReference>
<dbReference type="OrthoDB" id="329481at2"/>
<organism evidence="7 8">
    <name type="scientific">Krasilnikovia cinnamomea</name>
    <dbReference type="NCBI Taxonomy" id="349313"/>
    <lineage>
        <taxon>Bacteria</taxon>
        <taxon>Bacillati</taxon>
        <taxon>Actinomycetota</taxon>
        <taxon>Actinomycetes</taxon>
        <taxon>Micromonosporales</taxon>
        <taxon>Micromonosporaceae</taxon>
        <taxon>Krasilnikovia</taxon>
    </lineage>
</organism>
<sequence>MTEPDLPSPPWRHGSRRRPRAARPPLSRDQIVEAGLRIVAAEGVEAASMRRVAAEFGTGPSSLYAHVANRDELLDLMFDRACAGIEVPEPDPDHWPEQVKQMARESYTRLMRYRDLARAALATVPTGPNALRITEATMAVLLAGGVPPKIAGWAVDRIFLYLVAEVYESSLRQASIEATGKDPEQYFAHWVEQLAAYYESLPPQHFPHLHRHARDITGGGGDERFLFGLDLLVDGLARYVQTPAKRSAGTA</sequence>
<proteinExistence type="predicted"/>
<evidence type="ECO:0000313" key="7">
    <source>
        <dbReference type="EMBL" id="RZU51720.1"/>
    </source>
</evidence>
<evidence type="ECO:0000256" key="2">
    <source>
        <dbReference type="ARBA" id="ARBA00023125"/>
    </source>
</evidence>
<dbReference type="InterPro" id="IPR001647">
    <property type="entry name" value="HTH_TetR"/>
</dbReference>
<dbReference type="Gene3D" id="1.10.357.10">
    <property type="entry name" value="Tetracycline Repressor, domain 2"/>
    <property type="match status" value="1"/>
</dbReference>
<dbReference type="InterPro" id="IPR036271">
    <property type="entry name" value="Tet_transcr_reg_TetR-rel_C_sf"/>
</dbReference>
<feature type="compositionally biased region" description="Pro residues" evidence="5">
    <location>
        <begin position="1"/>
        <end position="10"/>
    </location>
</feature>
<dbReference type="GO" id="GO:0000976">
    <property type="term" value="F:transcription cis-regulatory region binding"/>
    <property type="evidence" value="ECO:0007669"/>
    <property type="project" value="TreeGrafter"/>
</dbReference>
<evidence type="ECO:0000313" key="8">
    <source>
        <dbReference type="Proteomes" id="UP000292564"/>
    </source>
</evidence>
<name>A0A4Q7ZL85_9ACTN</name>
<feature type="region of interest" description="Disordered" evidence="5">
    <location>
        <begin position="1"/>
        <end position="25"/>
    </location>
</feature>
<reference evidence="7 8" key="1">
    <citation type="submission" date="2019-02" db="EMBL/GenBank/DDBJ databases">
        <title>Sequencing the genomes of 1000 actinobacteria strains.</title>
        <authorList>
            <person name="Klenk H.-P."/>
        </authorList>
    </citation>
    <scope>NUCLEOTIDE SEQUENCE [LARGE SCALE GENOMIC DNA]</scope>
    <source>
        <strain evidence="7 8">DSM 45162</strain>
    </source>
</reference>
<keyword evidence="2 4" id="KW-0238">DNA-binding</keyword>
<dbReference type="SUPFAM" id="SSF48498">
    <property type="entry name" value="Tetracyclin repressor-like, C-terminal domain"/>
    <property type="match status" value="1"/>
</dbReference>
<dbReference type="EMBL" id="SHKY01000001">
    <property type="protein sequence ID" value="RZU51720.1"/>
    <property type="molecule type" value="Genomic_DNA"/>
</dbReference>